<reference evidence="3 4" key="1">
    <citation type="submission" date="2020-03" db="EMBL/GenBank/DDBJ databases">
        <title>Whole genome shotgun sequence of Phytohabitans rumicis NBRC 108638.</title>
        <authorList>
            <person name="Komaki H."/>
            <person name="Tamura T."/>
        </authorList>
    </citation>
    <scope>NUCLEOTIDE SEQUENCE [LARGE SCALE GENOMIC DNA]</scope>
    <source>
        <strain evidence="3 4">NBRC 108638</strain>
    </source>
</reference>
<organism evidence="3 4">
    <name type="scientific">Phytohabitans rumicis</name>
    <dbReference type="NCBI Taxonomy" id="1076125"/>
    <lineage>
        <taxon>Bacteria</taxon>
        <taxon>Bacillati</taxon>
        <taxon>Actinomycetota</taxon>
        <taxon>Actinomycetes</taxon>
        <taxon>Micromonosporales</taxon>
        <taxon>Micromonosporaceae</taxon>
    </lineage>
</organism>
<dbReference type="Pfam" id="PF09851">
    <property type="entry name" value="SHOCT"/>
    <property type="match status" value="1"/>
</dbReference>
<comment type="caution">
    <text evidence="3">The sequence shown here is derived from an EMBL/GenBank/DDBJ whole genome shotgun (WGS) entry which is preliminary data.</text>
</comment>
<dbReference type="AlphaFoldDB" id="A0A6V8LHC6"/>
<dbReference type="InterPro" id="IPR018649">
    <property type="entry name" value="SHOCT"/>
</dbReference>
<name>A0A6V8LHC6_9ACTN</name>
<evidence type="ECO:0000313" key="3">
    <source>
        <dbReference type="EMBL" id="GFJ96663.1"/>
    </source>
</evidence>
<evidence type="ECO:0000259" key="2">
    <source>
        <dbReference type="Pfam" id="PF09851"/>
    </source>
</evidence>
<keyword evidence="1" id="KW-0812">Transmembrane</keyword>
<sequence>MYWYDHGMNGWGFAMMTLNMLLFWGVLAGGGYLLYRWLRRDEPSSGSDSARRLLAERYARGEIDDEEYRRRLETLAGR</sequence>
<gene>
    <name evidence="3" type="ORF">Prum_103050</name>
</gene>
<keyword evidence="4" id="KW-1185">Reference proteome</keyword>
<feature type="transmembrane region" description="Helical" evidence="1">
    <location>
        <begin position="12"/>
        <end position="35"/>
    </location>
</feature>
<feature type="domain" description="SHOCT" evidence="2">
    <location>
        <begin position="51"/>
        <end position="75"/>
    </location>
</feature>
<protein>
    <recommendedName>
        <fullName evidence="2">SHOCT domain-containing protein</fullName>
    </recommendedName>
</protein>
<dbReference type="EMBL" id="BLPG01000003">
    <property type="protein sequence ID" value="GFJ96663.1"/>
    <property type="molecule type" value="Genomic_DNA"/>
</dbReference>
<evidence type="ECO:0000256" key="1">
    <source>
        <dbReference type="SAM" id="Phobius"/>
    </source>
</evidence>
<keyword evidence="1" id="KW-1133">Transmembrane helix</keyword>
<keyword evidence="1" id="KW-0472">Membrane</keyword>
<reference evidence="3 4" key="2">
    <citation type="submission" date="2020-03" db="EMBL/GenBank/DDBJ databases">
        <authorList>
            <person name="Ichikawa N."/>
            <person name="Kimura A."/>
            <person name="Kitahashi Y."/>
            <person name="Uohara A."/>
        </authorList>
    </citation>
    <scope>NUCLEOTIDE SEQUENCE [LARGE SCALE GENOMIC DNA]</scope>
    <source>
        <strain evidence="3 4">NBRC 108638</strain>
    </source>
</reference>
<accession>A0A6V8LHC6</accession>
<dbReference type="Proteomes" id="UP000482960">
    <property type="component" value="Unassembled WGS sequence"/>
</dbReference>
<proteinExistence type="predicted"/>
<evidence type="ECO:0000313" key="4">
    <source>
        <dbReference type="Proteomes" id="UP000482960"/>
    </source>
</evidence>